<gene>
    <name evidence="5" type="ORF">SAMN05216258_110258</name>
</gene>
<dbReference type="Pfam" id="PF13193">
    <property type="entry name" value="AMP-binding_C"/>
    <property type="match status" value="1"/>
</dbReference>
<dbReference type="EMBL" id="FOQH01000010">
    <property type="protein sequence ID" value="SFI90483.1"/>
    <property type="molecule type" value="Genomic_DNA"/>
</dbReference>
<evidence type="ECO:0000259" key="3">
    <source>
        <dbReference type="Pfam" id="PF00501"/>
    </source>
</evidence>
<protein>
    <submittedName>
        <fullName evidence="5">Acyl-CoA synthetase</fullName>
    </submittedName>
</protein>
<name>A0A1I3M0I4_9RHOB</name>
<dbReference type="AlphaFoldDB" id="A0A1I3M0I4"/>
<dbReference type="Gene3D" id="3.40.50.12780">
    <property type="entry name" value="N-terminal domain of ligase-like"/>
    <property type="match status" value="1"/>
</dbReference>
<feature type="domain" description="AMP-dependent synthetase/ligase" evidence="3">
    <location>
        <begin position="40"/>
        <end position="407"/>
    </location>
</feature>
<accession>A0A1I3M0I4</accession>
<proteinExistence type="inferred from homology"/>
<dbReference type="PANTHER" id="PTHR43201">
    <property type="entry name" value="ACYL-COA SYNTHETASE"/>
    <property type="match status" value="1"/>
</dbReference>
<dbReference type="InterPro" id="IPR045851">
    <property type="entry name" value="AMP-bd_C_sf"/>
</dbReference>
<dbReference type="Pfam" id="PF00501">
    <property type="entry name" value="AMP-binding"/>
    <property type="match status" value="1"/>
</dbReference>
<dbReference type="PANTHER" id="PTHR43201:SF5">
    <property type="entry name" value="MEDIUM-CHAIN ACYL-COA LIGASE ACSF2, MITOCHONDRIAL"/>
    <property type="match status" value="1"/>
</dbReference>
<evidence type="ECO:0000259" key="4">
    <source>
        <dbReference type="Pfam" id="PF13193"/>
    </source>
</evidence>
<dbReference type="InterPro" id="IPR025110">
    <property type="entry name" value="AMP-bd_C"/>
</dbReference>
<dbReference type="InterPro" id="IPR020845">
    <property type="entry name" value="AMP-binding_CS"/>
</dbReference>
<feature type="domain" description="AMP-binding enzyme C-terminal" evidence="4">
    <location>
        <begin position="459"/>
        <end position="534"/>
    </location>
</feature>
<evidence type="ECO:0000313" key="6">
    <source>
        <dbReference type="Proteomes" id="UP000199377"/>
    </source>
</evidence>
<dbReference type="SUPFAM" id="SSF56801">
    <property type="entry name" value="Acetyl-CoA synthetase-like"/>
    <property type="match status" value="1"/>
</dbReference>
<keyword evidence="2" id="KW-0436">Ligase</keyword>
<comment type="similarity">
    <text evidence="1">Belongs to the ATP-dependent AMP-binding enzyme family.</text>
</comment>
<evidence type="ECO:0000256" key="1">
    <source>
        <dbReference type="ARBA" id="ARBA00006432"/>
    </source>
</evidence>
<dbReference type="PROSITE" id="PS00455">
    <property type="entry name" value="AMP_BINDING"/>
    <property type="match status" value="1"/>
</dbReference>
<dbReference type="InterPro" id="IPR000873">
    <property type="entry name" value="AMP-dep_synth/lig_dom"/>
</dbReference>
<reference evidence="5 6" key="1">
    <citation type="submission" date="2016-10" db="EMBL/GenBank/DDBJ databases">
        <authorList>
            <person name="de Groot N.N."/>
        </authorList>
    </citation>
    <scope>NUCLEOTIDE SEQUENCE [LARGE SCALE GENOMIC DNA]</scope>
    <source>
        <strain evidence="5 6">CGMCC 1.11030</strain>
    </source>
</reference>
<evidence type="ECO:0000313" key="5">
    <source>
        <dbReference type="EMBL" id="SFI90483.1"/>
    </source>
</evidence>
<dbReference type="InterPro" id="IPR042099">
    <property type="entry name" value="ANL_N_sf"/>
</dbReference>
<dbReference type="Gene3D" id="3.30.300.30">
    <property type="match status" value="1"/>
</dbReference>
<dbReference type="GO" id="GO:0031956">
    <property type="term" value="F:medium-chain fatty acid-CoA ligase activity"/>
    <property type="evidence" value="ECO:0007669"/>
    <property type="project" value="TreeGrafter"/>
</dbReference>
<dbReference type="Proteomes" id="UP000199377">
    <property type="component" value="Unassembled WGS sequence"/>
</dbReference>
<evidence type="ECO:0000256" key="2">
    <source>
        <dbReference type="ARBA" id="ARBA00022598"/>
    </source>
</evidence>
<organism evidence="5 6">
    <name type="scientific">Albimonas pacifica</name>
    <dbReference type="NCBI Taxonomy" id="1114924"/>
    <lineage>
        <taxon>Bacteria</taxon>
        <taxon>Pseudomonadati</taxon>
        <taxon>Pseudomonadota</taxon>
        <taxon>Alphaproteobacteria</taxon>
        <taxon>Rhodobacterales</taxon>
        <taxon>Paracoccaceae</taxon>
        <taxon>Albimonas</taxon>
    </lineage>
</organism>
<dbReference type="RefSeq" id="WP_092863693.1">
    <property type="nucleotide sequence ID" value="NZ_FOQH01000010.1"/>
</dbReference>
<dbReference type="STRING" id="1114924.SAMN05216258_110258"/>
<keyword evidence="6" id="KW-1185">Reference proteome</keyword>
<dbReference type="OrthoDB" id="9803968at2"/>
<dbReference type="GO" id="GO:0006631">
    <property type="term" value="P:fatty acid metabolic process"/>
    <property type="evidence" value="ECO:0007669"/>
    <property type="project" value="TreeGrafter"/>
</dbReference>
<sequence length="558" mass="58938">MGERTAPLSQNLLTRLSFSDLQKFRAEGFWAEDTLHDLARAQAEARPDAVAIRDGGCVLTWAELAALAETVAADLRAAGLRPGDRVAAWLSPRVETAAVLLACSREGWVCCPSLHRNHTVAEIEELLVRMNAAALVAETGYGADAGRADVFARAGALPSMRRVIALAPPAPRSAAQIAGAFRPTDAPAPPPAGAADHVVYLAFTSGTTGKPKGVMHSNNTLLANARALAGDWGFDAASVIYTLSPLSHNLGFGAMVLGILTGAELAIHDLPKGASLLARLRELGATFVFGVPAHAMDLLAEIEAAGDAALPSLHGFRISGAAAPRPLVEGLLSYGVRPQSGYGMTEACSHHYTLPGDPPAAIAGTSGRACPGYEIAIFDVEDPDRLAPQGEIGQIGGRGASLMLGYFDDQSATERSFNREGWFLTGDLGRLDPEGRLQITGRIKDIIIRGGHNIHPARIEALADRFPGVERAAALPVKDERLGEKVCLVVMPRNGAEIDPDGLLAHLDAQGLSRYDMPEFFLQVPEIPLGPSGKMLKRALLPEIAAGRLAPQPIRFRG</sequence>